<evidence type="ECO:0000313" key="2">
    <source>
        <dbReference type="Proteomes" id="UP000095256"/>
    </source>
</evidence>
<dbReference type="EMBL" id="MIEK01000005">
    <property type="protein sequence ID" value="OEH83560.1"/>
    <property type="molecule type" value="Genomic_DNA"/>
</dbReference>
<keyword evidence="2" id="KW-1185">Reference proteome</keyword>
<reference evidence="1 2" key="1">
    <citation type="submission" date="2016-09" db="EMBL/GenBank/DDBJ databases">
        <authorList>
            <person name="Capua I."/>
            <person name="De Benedictis P."/>
            <person name="Joannis T."/>
            <person name="Lombin L.H."/>
            <person name="Cattoli G."/>
        </authorList>
    </citation>
    <scope>NUCLEOTIDE SEQUENCE [LARGE SCALE GENOMIC DNA]</scope>
    <source>
        <strain evidence="1 2">LMG 25899</strain>
    </source>
</reference>
<gene>
    <name evidence="1" type="ORF">BCR26_08760</name>
</gene>
<dbReference type="OrthoDB" id="2195607at2"/>
<sequence length="180" mass="21525">MEIPLTFEDFGIERGIKNDWSLTHHSIGEDIASVSNKTHELQIFVYRSSGEENELYYEMNYVKKIHYGNDGEYDVEIITSNTFEPLEDELQEFNEIAEHFCYEFLSEQHKHFSKQWFIKYDAEKNYDISCLLLFDTTYLKSVPEIQEYVEQPTSENTWEIINILYKKGLDYYTVEIMQDC</sequence>
<organism evidence="1 2">
    <name type="scientific">Enterococcus rivorum</name>
    <dbReference type="NCBI Taxonomy" id="762845"/>
    <lineage>
        <taxon>Bacteria</taxon>
        <taxon>Bacillati</taxon>
        <taxon>Bacillota</taxon>
        <taxon>Bacilli</taxon>
        <taxon>Lactobacillales</taxon>
        <taxon>Enterococcaceae</taxon>
        <taxon>Enterococcus</taxon>
    </lineage>
</organism>
<dbReference type="STRING" id="762845.BCR26_08760"/>
<proteinExistence type="predicted"/>
<dbReference type="Proteomes" id="UP000095256">
    <property type="component" value="Unassembled WGS sequence"/>
</dbReference>
<name>A0A1E5L0B2_9ENTE</name>
<dbReference type="RefSeq" id="WP_069697433.1">
    <property type="nucleotide sequence ID" value="NZ_JAGGMA010000012.1"/>
</dbReference>
<evidence type="ECO:0000313" key="1">
    <source>
        <dbReference type="EMBL" id="OEH83560.1"/>
    </source>
</evidence>
<protein>
    <submittedName>
        <fullName evidence="1">Uncharacterized protein</fullName>
    </submittedName>
</protein>
<accession>A0A1E5L0B2</accession>
<comment type="caution">
    <text evidence="1">The sequence shown here is derived from an EMBL/GenBank/DDBJ whole genome shotgun (WGS) entry which is preliminary data.</text>
</comment>
<dbReference type="AlphaFoldDB" id="A0A1E5L0B2"/>